<reference evidence="2 3" key="1">
    <citation type="submission" date="2020-07" db="EMBL/GenBank/DDBJ databases">
        <title>Sequencing the genomes of 1000 actinobacteria strains.</title>
        <authorList>
            <person name="Klenk H.-P."/>
        </authorList>
    </citation>
    <scope>NUCLEOTIDE SEQUENCE [LARGE SCALE GENOMIC DNA]</scope>
    <source>
        <strain evidence="2 3">DSM 23141</strain>
    </source>
</reference>
<feature type="transmembrane region" description="Helical" evidence="1">
    <location>
        <begin position="28"/>
        <end position="46"/>
    </location>
</feature>
<organism evidence="2 3">
    <name type="scientific">Schumannella luteola</name>
    <dbReference type="NCBI Taxonomy" id="472059"/>
    <lineage>
        <taxon>Bacteria</taxon>
        <taxon>Bacillati</taxon>
        <taxon>Actinomycetota</taxon>
        <taxon>Actinomycetes</taxon>
        <taxon>Micrococcales</taxon>
        <taxon>Microbacteriaceae</taxon>
        <taxon>Schumannella</taxon>
    </lineage>
</organism>
<protein>
    <recommendedName>
        <fullName evidence="4">DUF475 domain-containing protein</fullName>
    </recommendedName>
</protein>
<name>A0A852Y502_9MICO</name>
<keyword evidence="1" id="KW-0472">Membrane</keyword>
<accession>A0A852Y502</accession>
<evidence type="ECO:0000256" key="1">
    <source>
        <dbReference type="SAM" id="Phobius"/>
    </source>
</evidence>
<comment type="caution">
    <text evidence="2">The sequence shown here is derived from an EMBL/GenBank/DDBJ whole genome shotgun (WGS) entry which is preliminary data.</text>
</comment>
<dbReference type="Pfam" id="PF04332">
    <property type="entry name" value="DUF475"/>
    <property type="match status" value="1"/>
</dbReference>
<evidence type="ECO:0008006" key="4">
    <source>
        <dbReference type="Google" id="ProtNLM"/>
    </source>
</evidence>
<gene>
    <name evidence="2" type="ORF">BJ979_000632</name>
</gene>
<feature type="transmembrane region" description="Helical" evidence="1">
    <location>
        <begin position="163"/>
        <end position="181"/>
    </location>
</feature>
<dbReference type="InterPro" id="IPR007427">
    <property type="entry name" value="DUF475"/>
</dbReference>
<dbReference type="RefSeq" id="WP_179565099.1">
    <property type="nucleotide sequence ID" value="NZ_JACBZY010000001.1"/>
</dbReference>
<sequence length="362" mass="37172">MRAIRQIVLLPAALTAAAAVAAGLLLGWPVALALLALTALEIAAAADSSVPMAGVAGRVDRRARRLFLAVGLVAGVIAMRLLLPPLAVATEVGDAGVALQHAVAEPRTFAQELLAVRPLIAGFGAAFVWLVFAEYLFNTDRARRRPWLGRPEAVLAQVKAPRLAAFSTAALGTLIAAVAAGSDLAPAIALGGALGIGAYVISQGLATWARRRPGALRAHIHAATVIFERALVIFLVFEILDGLPALGANTVLPAPALQAIIAGTAVAIGAVFLGRLTSGVVAVDGLGRLRHLRAGAAYVLGTLSLLLWTSVVVPVPSTIATWFGSAIIAAAVLSSLRPRVRLRARRVARLRDLGGAEPSASG</sequence>
<feature type="transmembrane region" description="Helical" evidence="1">
    <location>
        <begin position="260"/>
        <end position="283"/>
    </location>
</feature>
<feature type="transmembrane region" description="Helical" evidence="1">
    <location>
        <begin position="119"/>
        <end position="137"/>
    </location>
</feature>
<dbReference type="EMBL" id="JACBZY010000001">
    <property type="protein sequence ID" value="NYG98006.1"/>
    <property type="molecule type" value="Genomic_DNA"/>
</dbReference>
<dbReference type="AlphaFoldDB" id="A0A852Y502"/>
<dbReference type="Proteomes" id="UP000553888">
    <property type="component" value="Unassembled WGS sequence"/>
</dbReference>
<evidence type="ECO:0000313" key="2">
    <source>
        <dbReference type="EMBL" id="NYG98006.1"/>
    </source>
</evidence>
<evidence type="ECO:0000313" key="3">
    <source>
        <dbReference type="Proteomes" id="UP000553888"/>
    </source>
</evidence>
<keyword evidence="1" id="KW-0812">Transmembrane</keyword>
<keyword evidence="3" id="KW-1185">Reference proteome</keyword>
<keyword evidence="1" id="KW-1133">Transmembrane helix</keyword>
<feature type="transmembrane region" description="Helical" evidence="1">
    <location>
        <begin position="295"/>
        <end position="313"/>
    </location>
</feature>
<feature type="transmembrane region" description="Helical" evidence="1">
    <location>
        <begin position="66"/>
        <end position="83"/>
    </location>
</feature>
<feature type="transmembrane region" description="Helical" evidence="1">
    <location>
        <begin position="187"/>
        <end position="208"/>
    </location>
</feature>
<proteinExistence type="predicted"/>
<feature type="transmembrane region" description="Helical" evidence="1">
    <location>
        <begin position="319"/>
        <end position="336"/>
    </location>
</feature>